<evidence type="ECO:0000256" key="1">
    <source>
        <dbReference type="SAM" id="Phobius"/>
    </source>
</evidence>
<dbReference type="Proteomes" id="UP001212841">
    <property type="component" value="Unassembled WGS sequence"/>
</dbReference>
<keyword evidence="1" id="KW-0472">Membrane</keyword>
<keyword evidence="3" id="KW-1185">Reference proteome</keyword>
<accession>A0AAD5X804</accession>
<dbReference type="EMBL" id="JADGJD010000042">
    <property type="protein sequence ID" value="KAJ3056201.1"/>
    <property type="molecule type" value="Genomic_DNA"/>
</dbReference>
<feature type="transmembrane region" description="Helical" evidence="1">
    <location>
        <begin position="41"/>
        <end position="58"/>
    </location>
</feature>
<keyword evidence="1" id="KW-0812">Transmembrane</keyword>
<proteinExistence type="predicted"/>
<evidence type="ECO:0000313" key="2">
    <source>
        <dbReference type="EMBL" id="KAJ3056201.1"/>
    </source>
</evidence>
<dbReference type="AlphaFoldDB" id="A0AAD5X804"/>
<organism evidence="2 3">
    <name type="scientific">Rhizophlyctis rosea</name>
    <dbReference type="NCBI Taxonomy" id="64517"/>
    <lineage>
        <taxon>Eukaryota</taxon>
        <taxon>Fungi</taxon>
        <taxon>Fungi incertae sedis</taxon>
        <taxon>Chytridiomycota</taxon>
        <taxon>Chytridiomycota incertae sedis</taxon>
        <taxon>Chytridiomycetes</taxon>
        <taxon>Rhizophlyctidales</taxon>
        <taxon>Rhizophlyctidaceae</taxon>
        <taxon>Rhizophlyctis</taxon>
    </lineage>
</organism>
<keyword evidence="1" id="KW-1133">Transmembrane helix</keyword>
<gene>
    <name evidence="2" type="ORF">HK097_007807</name>
</gene>
<sequence>MRYVVTSNFVEPPVFRTSTQNRLPTTTHFTSSMPLARRSRSRLLLLIIFGVLGYWYFFTGESRSAVETSVSHLEDGILAKPEPGKFGYKEQPSPDLGAPKKVENIAEPAAKPPAKQAEPLVLAKPAKPKSTPALGKPVIRQDAYMAATILPGPAAAVGAKQPQQQPKVVNGAGHAKAADVATQTLAYYGAIPTALTGKARTNALRLANQAKLAELEAAEALGRATAAKVIIRAKFSLH</sequence>
<name>A0AAD5X804_9FUNG</name>
<comment type="caution">
    <text evidence="2">The sequence shown here is derived from an EMBL/GenBank/DDBJ whole genome shotgun (WGS) entry which is preliminary data.</text>
</comment>
<evidence type="ECO:0000313" key="3">
    <source>
        <dbReference type="Proteomes" id="UP001212841"/>
    </source>
</evidence>
<protein>
    <submittedName>
        <fullName evidence="2">Uncharacterized protein</fullName>
    </submittedName>
</protein>
<reference evidence="2" key="1">
    <citation type="submission" date="2020-05" db="EMBL/GenBank/DDBJ databases">
        <title>Phylogenomic resolution of chytrid fungi.</title>
        <authorList>
            <person name="Stajich J.E."/>
            <person name="Amses K."/>
            <person name="Simmons R."/>
            <person name="Seto K."/>
            <person name="Myers J."/>
            <person name="Bonds A."/>
            <person name="Quandt C.A."/>
            <person name="Barry K."/>
            <person name="Liu P."/>
            <person name="Grigoriev I."/>
            <person name="Longcore J.E."/>
            <person name="James T.Y."/>
        </authorList>
    </citation>
    <scope>NUCLEOTIDE SEQUENCE</scope>
    <source>
        <strain evidence="2">JEL0318</strain>
    </source>
</reference>